<sequence>MREGWKSTVVPLGTNSEREIETEEMKRAIHDFLEQSGLHPECGSEFIAWVAGDGGSVLAMDQAKRYLAQHYDPDDLESDFNILHNILPTIGIWHMQATSQNTIAENHYGPIATNDPSSLSQSASCANFKRPANFKDCGNYYPLHRSMSTFWNAQILDCWRLEFGFTTHEEMLKYFENMENLLEFDYFLDKATQITSRWVSLESISQALCPGNVESIPTEIQFPAGDPFPLNHNLSQEQNTKTLKDFFQEHENFTGDRVLANSILFKWEYSLWLELAYAVPEGDIGRV</sequence>
<evidence type="ECO:0000259" key="1">
    <source>
        <dbReference type="Pfam" id="PF20231"/>
    </source>
</evidence>
<dbReference type="Proteomes" id="UP000297245">
    <property type="component" value="Unassembled WGS sequence"/>
</dbReference>
<dbReference type="Pfam" id="PF20231">
    <property type="entry name" value="DUF6589"/>
    <property type="match status" value="1"/>
</dbReference>
<organism evidence="2 3">
    <name type="scientific">Dendrothele bispora (strain CBS 962.96)</name>
    <dbReference type="NCBI Taxonomy" id="1314807"/>
    <lineage>
        <taxon>Eukaryota</taxon>
        <taxon>Fungi</taxon>
        <taxon>Dikarya</taxon>
        <taxon>Basidiomycota</taxon>
        <taxon>Agaricomycotina</taxon>
        <taxon>Agaricomycetes</taxon>
        <taxon>Agaricomycetidae</taxon>
        <taxon>Agaricales</taxon>
        <taxon>Agaricales incertae sedis</taxon>
        <taxon>Dendrothele</taxon>
    </lineage>
</organism>
<protein>
    <recommendedName>
        <fullName evidence="1">DUF6589 domain-containing protein</fullName>
    </recommendedName>
</protein>
<name>A0A4S8LBC1_DENBC</name>
<keyword evidence="3" id="KW-1185">Reference proteome</keyword>
<dbReference type="AlphaFoldDB" id="A0A4S8LBC1"/>
<feature type="domain" description="DUF6589" evidence="1">
    <location>
        <begin position="6"/>
        <end position="287"/>
    </location>
</feature>
<dbReference type="EMBL" id="ML179512">
    <property type="protein sequence ID" value="THU86114.1"/>
    <property type="molecule type" value="Genomic_DNA"/>
</dbReference>
<reference evidence="2 3" key="1">
    <citation type="journal article" date="2019" name="Nat. Ecol. Evol.">
        <title>Megaphylogeny resolves global patterns of mushroom evolution.</title>
        <authorList>
            <person name="Varga T."/>
            <person name="Krizsan K."/>
            <person name="Foldi C."/>
            <person name="Dima B."/>
            <person name="Sanchez-Garcia M."/>
            <person name="Sanchez-Ramirez S."/>
            <person name="Szollosi G.J."/>
            <person name="Szarkandi J.G."/>
            <person name="Papp V."/>
            <person name="Albert L."/>
            <person name="Andreopoulos W."/>
            <person name="Angelini C."/>
            <person name="Antonin V."/>
            <person name="Barry K.W."/>
            <person name="Bougher N.L."/>
            <person name="Buchanan P."/>
            <person name="Buyck B."/>
            <person name="Bense V."/>
            <person name="Catcheside P."/>
            <person name="Chovatia M."/>
            <person name="Cooper J."/>
            <person name="Damon W."/>
            <person name="Desjardin D."/>
            <person name="Finy P."/>
            <person name="Geml J."/>
            <person name="Haridas S."/>
            <person name="Hughes K."/>
            <person name="Justo A."/>
            <person name="Karasinski D."/>
            <person name="Kautmanova I."/>
            <person name="Kiss B."/>
            <person name="Kocsube S."/>
            <person name="Kotiranta H."/>
            <person name="LaButti K.M."/>
            <person name="Lechner B.E."/>
            <person name="Liimatainen K."/>
            <person name="Lipzen A."/>
            <person name="Lukacs Z."/>
            <person name="Mihaltcheva S."/>
            <person name="Morgado L.N."/>
            <person name="Niskanen T."/>
            <person name="Noordeloos M.E."/>
            <person name="Ohm R.A."/>
            <person name="Ortiz-Santana B."/>
            <person name="Ovrebo C."/>
            <person name="Racz N."/>
            <person name="Riley R."/>
            <person name="Savchenko A."/>
            <person name="Shiryaev A."/>
            <person name="Soop K."/>
            <person name="Spirin V."/>
            <person name="Szebenyi C."/>
            <person name="Tomsovsky M."/>
            <person name="Tulloss R.E."/>
            <person name="Uehling J."/>
            <person name="Grigoriev I.V."/>
            <person name="Vagvolgyi C."/>
            <person name="Papp T."/>
            <person name="Martin F.M."/>
            <person name="Miettinen O."/>
            <person name="Hibbett D.S."/>
            <person name="Nagy L.G."/>
        </authorList>
    </citation>
    <scope>NUCLEOTIDE SEQUENCE [LARGE SCALE GENOMIC DNA]</scope>
    <source>
        <strain evidence="2 3">CBS 962.96</strain>
    </source>
</reference>
<proteinExistence type="predicted"/>
<accession>A0A4S8LBC1</accession>
<dbReference type="OrthoDB" id="3266963at2759"/>
<evidence type="ECO:0000313" key="3">
    <source>
        <dbReference type="Proteomes" id="UP000297245"/>
    </source>
</evidence>
<gene>
    <name evidence="2" type="ORF">K435DRAFT_868617</name>
</gene>
<dbReference type="InterPro" id="IPR046496">
    <property type="entry name" value="DUF6589"/>
</dbReference>
<evidence type="ECO:0000313" key="2">
    <source>
        <dbReference type="EMBL" id="THU86114.1"/>
    </source>
</evidence>